<sequence>MLKRPYRPLLLFLLCILASLITAAYSIRPLPTPVPPTPIPSVRDRHATLLPNLEDTAEQSIPKHQVDLSEIPSKRQPSQTAETPSQFETPRVLGAMPVPQNQPVQVRASIDSTNYGNRFTHDQQGHPLRHQPIIVLHETVYSAMSAINYFRTPHLNDKAQASYHALIALDGMIIYLVPAQQRAYGAGNSVFESDQGRETVQTNPRLPPSVNNFAYHIALETPPDGENQNLTHSGYTPAQYQSLAWLVARTRIPNHRITTHAAIDQGGERIDPRSFDFDSFLSLLAQHRLAMEPDLSRPS</sequence>
<protein>
    <recommendedName>
        <fullName evidence="2">N-acetylmuramoyl-L-alanine amidase</fullName>
        <ecNumber evidence="2">3.5.1.28</ecNumber>
    </recommendedName>
</protein>
<dbReference type="PANTHER" id="PTHR30417">
    <property type="entry name" value="N-ACETYLMURAMOYL-L-ALANINE AMIDASE AMID"/>
    <property type="match status" value="1"/>
</dbReference>
<feature type="compositionally biased region" description="Polar residues" evidence="5">
    <location>
        <begin position="75"/>
        <end position="88"/>
    </location>
</feature>
<keyword evidence="4" id="KW-0961">Cell wall biogenesis/degradation</keyword>
<dbReference type="RefSeq" id="WP_161827008.1">
    <property type="nucleotide sequence ID" value="NZ_WVIC01000056.1"/>
</dbReference>
<dbReference type="InterPro" id="IPR036505">
    <property type="entry name" value="Amidase/PGRP_sf"/>
</dbReference>
<dbReference type="EMBL" id="WVIC01000056">
    <property type="protein sequence ID" value="NCJ08538.1"/>
    <property type="molecule type" value="Genomic_DNA"/>
</dbReference>
<evidence type="ECO:0000256" key="3">
    <source>
        <dbReference type="ARBA" id="ARBA00022801"/>
    </source>
</evidence>
<feature type="domain" description="N-acetylmuramoyl-L-alanine amidase" evidence="6">
    <location>
        <begin position="120"/>
        <end position="273"/>
    </location>
</feature>
<dbReference type="AlphaFoldDB" id="A0A8K2A128"/>
<organism evidence="7 8">
    <name type="scientific">Petrachloros mirabilis ULC683</name>
    <dbReference type="NCBI Taxonomy" id="2781853"/>
    <lineage>
        <taxon>Bacteria</taxon>
        <taxon>Bacillati</taxon>
        <taxon>Cyanobacteriota</taxon>
        <taxon>Cyanophyceae</taxon>
        <taxon>Synechococcales</taxon>
        <taxon>Petrachlorosaceae</taxon>
        <taxon>Petrachloros</taxon>
        <taxon>Petrachloros mirabilis</taxon>
    </lineage>
</organism>
<keyword evidence="3" id="KW-0378">Hydrolase</keyword>
<comment type="caution">
    <text evidence="7">The sequence shown here is derived from an EMBL/GenBank/DDBJ whole genome shotgun (WGS) entry which is preliminary data.</text>
</comment>
<evidence type="ECO:0000313" key="8">
    <source>
        <dbReference type="Proteomes" id="UP000607397"/>
    </source>
</evidence>
<dbReference type="GO" id="GO:0009253">
    <property type="term" value="P:peptidoglycan catabolic process"/>
    <property type="evidence" value="ECO:0007669"/>
    <property type="project" value="InterPro"/>
</dbReference>
<dbReference type="SMART" id="SM00644">
    <property type="entry name" value="Ami_2"/>
    <property type="match status" value="1"/>
</dbReference>
<comment type="catalytic activity">
    <reaction evidence="1">
        <text>Hydrolyzes the link between N-acetylmuramoyl residues and L-amino acid residues in certain cell-wall glycopeptides.</text>
        <dbReference type="EC" id="3.5.1.28"/>
    </reaction>
</comment>
<evidence type="ECO:0000313" key="7">
    <source>
        <dbReference type="EMBL" id="NCJ08538.1"/>
    </source>
</evidence>
<dbReference type="EC" id="3.5.1.28" evidence="2"/>
<evidence type="ECO:0000256" key="1">
    <source>
        <dbReference type="ARBA" id="ARBA00001561"/>
    </source>
</evidence>
<dbReference type="InterPro" id="IPR051206">
    <property type="entry name" value="NAMLAA_amidase_2"/>
</dbReference>
<dbReference type="Gene3D" id="3.40.80.10">
    <property type="entry name" value="Peptidoglycan recognition protein-like"/>
    <property type="match status" value="1"/>
</dbReference>
<dbReference type="PANTHER" id="PTHR30417:SF1">
    <property type="entry name" value="N-ACETYLMURAMOYL-L-ALANINE AMIDASE AMID"/>
    <property type="match status" value="1"/>
</dbReference>
<dbReference type="Proteomes" id="UP000607397">
    <property type="component" value="Unassembled WGS sequence"/>
</dbReference>
<reference evidence="7" key="1">
    <citation type="submission" date="2019-12" db="EMBL/GenBank/DDBJ databases">
        <title>High-Quality draft genome sequences of three cyanobacteria isolated from the limestone walls of the Old Cathedral of Coimbra.</title>
        <authorList>
            <person name="Tiago I."/>
            <person name="Soares F."/>
            <person name="Portugal A."/>
        </authorList>
    </citation>
    <scope>NUCLEOTIDE SEQUENCE [LARGE SCALE GENOMIC DNA]</scope>
    <source>
        <strain evidence="7">C</strain>
    </source>
</reference>
<feature type="region of interest" description="Disordered" evidence="5">
    <location>
        <begin position="68"/>
        <end position="88"/>
    </location>
</feature>
<gene>
    <name evidence="7" type="ORF">GS597_18895</name>
</gene>
<evidence type="ECO:0000256" key="4">
    <source>
        <dbReference type="ARBA" id="ARBA00023316"/>
    </source>
</evidence>
<dbReference type="GO" id="GO:0009254">
    <property type="term" value="P:peptidoglycan turnover"/>
    <property type="evidence" value="ECO:0007669"/>
    <property type="project" value="TreeGrafter"/>
</dbReference>
<dbReference type="InterPro" id="IPR002502">
    <property type="entry name" value="Amidase_domain"/>
</dbReference>
<evidence type="ECO:0000256" key="2">
    <source>
        <dbReference type="ARBA" id="ARBA00011901"/>
    </source>
</evidence>
<keyword evidence="8" id="KW-1185">Reference proteome</keyword>
<dbReference type="Pfam" id="PF01510">
    <property type="entry name" value="Amidase_2"/>
    <property type="match status" value="1"/>
</dbReference>
<evidence type="ECO:0000256" key="5">
    <source>
        <dbReference type="SAM" id="MobiDB-lite"/>
    </source>
</evidence>
<dbReference type="CDD" id="cd06583">
    <property type="entry name" value="PGRP"/>
    <property type="match status" value="1"/>
</dbReference>
<evidence type="ECO:0000259" key="6">
    <source>
        <dbReference type="SMART" id="SM00644"/>
    </source>
</evidence>
<proteinExistence type="predicted"/>
<dbReference type="GO" id="GO:0008745">
    <property type="term" value="F:N-acetylmuramoyl-L-alanine amidase activity"/>
    <property type="evidence" value="ECO:0007669"/>
    <property type="project" value="UniProtKB-EC"/>
</dbReference>
<accession>A0A8K2A128</accession>
<dbReference type="SUPFAM" id="SSF55846">
    <property type="entry name" value="N-acetylmuramoyl-L-alanine amidase-like"/>
    <property type="match status" value="1"/>
</dbReference>
<dbReference type="GO" id="GO:0071555">
    <property type="term" value="P:cell wall organization"/>
    <property type="evidence" value="ECO:0007669"/>
    <property type="project" value="UniProtKB-KW"/>
</dbReference>
<name>A0A8K2A128_9CYAN</name>